<dbReference type="AlphaFoldDB" id="A0A832RYD3"/>
<dbReference type="Pfam" id="PF01983">
    <property type="entry name" value="CofC"/>
    <property type="match status" value="1"/>
</dbReference>
<proteinExistence type="inferred from homology"/>
<dbReference type="InterPro" id="IPR029044">
    <property type="entry name" value="Nucleotide-diphossugar_trans"/>
</dbReference>
<comment type="caution">
    <text evidence="6">The sequence shown here is derived from an EMBL/GenBank/DDBJ whole genome shotgun (WGS) entry which is preliminary data.</text>
</comment>
<organism evidence="6 7">
    <name type="scientific">Methermicoccus shengliensis</name>
    <dbReference type="NCBI Taxonomy" id="660064"/>
    <lineage>
        <taxon>Archaea</taxon>
        <taxon>Methanobacteriati</taxon>
        <taxon>Methanobacteriota</taxon>
        <taxon>Stenosarchaea group</taxon>
        <taxon>Methanomicrobia</taxon>
        <taxon>Methanosarcinales</taxon>
        <taxon>Methermicoccaceae</taxon>
        <taxon>Methermicoccus</taxon>
    </lineage>
</organism>
<keyword evidence="2 5" id="KW-0548">Nucleotidyltransferase</keyword>
<evidence type="ECO:0000256" key="1">
    <source>
        <dbReference type="ARBA" id="ARBA00022679"/>
    </source>
</evidence>
<evidence type="ECO:0000313" key="6">
    <source>
        <dbReference type="EMBL" id="HIH70182.1"/>
    </source>
</evidence>
<dbReference type="Proteomes" id="UP000600363">
    <property type="component" value="Unassembled WGS sequence"/>
</dbReference>
<keyword evidence="3 5" id="KW-0547">Nucleotide-binding</keyword>
<comment type="similarity">
    <text evidence="5">Belongs to the CofC family.</text>
</comment>
<comment type="catalytic activity">
    <reaction evidence="5">
        <text>(2S)-2-phospholactate + GTP + H(+) = (2S)-lactyl-2-diphospho-5'-guanosine + diphosphate</text>
        <dbReference type="Rhea" id="RHEA:63424"/>
        <dbReference type="ChEBI" id="CHEBI:15378"/>
        <dbReference type="ChEBI" id="CHEBI:33019"/>
        <dbReference type="ChEBI" id="CHEBI:37565"/>
        <dbReference type="ChEBI" id="CHEBI:59435"/>
        <dbReference type="ChEBI" id="CHEBI:59906"/>
        <dbReference type="EC" id="2.7.7.68"/>
    </reaction>
</comment>
<reference evidence="6" key="1">
    <citation type="journal article" date="2020" name="bioRxiv">
        <title>A rank-normalized archaeal taxonomy based on genome phylogeny resolves widespread incomplete and uneven classifications.</title>
        <authorList>
            <person name="Rinke C."/>
            <person name="Chuvochina M."/>
            <person name="Mussig A.J."/>
            <person name="Chaumeil P.-A."/>
            <person name="Waite D.W."/>
            <person name="Whitman W.B."/>
            <person name="Parks D.H."/>
            <person name="Hugenholtz P."/>
        </authorList>
    </citation>
    <scope>NUCLEOTIDE SEQUENCE</scope>
    <source>
        <strain evidence="6">UBA12518</strain>
    </source>
</reference>
<dbReference type="SUPFAM" id="SSF53448">
    <property type="entry name" value="Nucleotide-diphospho-sugar transferases"/>
    <property type="match status" value="1"/>
</dbReference>
<gene>
    <name evidence="5 6" type="primary">cofC</name>
    <name evidence="6" type="ORF">HA299_06195</name>
</gene>
<dbReference type="UniPathway" id="UPA00071"/>
<comment type="pathway">
    <text evidence="5">Cofactor biosynthesis; coenzyme F420 biosynthesis.</text>
</comment>
<protein>
    <recommendedName>
        <fullName evidence="5">2-phospho-L-lactate guanylyltransferase</fullName>
        <shortName evidence="5">LP guanylyltransferase</shortName>
        <ecNumber evidence="5">2.7.7.68</ecNumber>
    </recommendedName>
</protein>
<dbReference type="EMBL" id="DUIH01000021">
    <property type="protein sequence ID" value="HIH70182.1"/>
    <property type="molecule type" value="Genomic_DNA"/>
</dbReference>
<dbReference type="GO" id="GO:0005525">
    <property type="term" value="F:GTP binding"/>
    <property type="evidence" value="ECO:0007669"/>
    <property type="project" value="UniProtKB-KW"/>
</dbReference>
<sequence>MRALVPFKVEDAKSRLAEVLSPSEREHLAMLMLKSVLEQLVCSSVDVVEVASTSMGFESPVEGVGWIYAPHPLDEVVNTYLEKVAEHMPGEQVIVVMADLPLITSRNIDEMCSSSADVVIAPGRAGGTNVLRVSRPERFEVRYHNLSFLTHEQLARKRGLSVEVYDSFYTSVDIDEPQDLVELLIHDRGEVRAYLEEIGLYLEPMGAKVELRRK</sequence>
<dbReference type="HAMAP" id="MF_02114">
    <property type="entry name" value="CofC"/>
    <property type="match status" value="1"/>
</dbReference>
<dbReference type="PANTHER" id="PTHR40392:SF1">
    <property type="entry name" value="2-PHOSPHO-L-LACTATE GUANYLYLTRANSFERASE"/>
    <property type="match status" value="1"/>
</dbReference>
<dbReference type="GO" id="GO:0043814">
    <property type="term" value="F:phospholactate guanylyltransferase activity"/>
    <property type="evidence" value="ECO:0007669"/>
    <property type="project" value="UniProtKB-EC"/>
</dbReference>
<dbReference type="NCBIfam" id="TIGR03552">
    <property type="entry name" value="F420_cofC"/>
    <property type="match status" value="1"/>
</dbReference>
<accession>A0A832RYD3</accession>
<comment type="function">
    <text evidence="5">Guanylyltransferase that catalyzes the activation of (2S)-2-phospholactate (2-PL) as (2S)-lactyl-2-diphospho-5'-guanosine, via the condensation of 2-PL with GTP. It is involved in the biosynthesis of coenzyme F420, a hydride carrier cofactor.</text>
</comment>
<dbReference type="Gene3D" id="3.90.550.10">
    <property type="entry name" value="Spore Coat Polysaccharide Biosynthesis Protein SpsA, Chain A"/>
    <property type="match status" value="1"/>
</dbReference>
<dbReference type="RefSeq" id="WP_042684793.1">
    <property type="nucleotide sequence ID" value="NZ_DUIH01000021.1"/>
</dbReference>
<evidence type="ECO:0000256" key="2">
    <source>
        <dbReference type="ARBA" id="ARBA00022695"/>
    </source>
</evidence>
<comment type="subunit">
    <text evidence="5">Homodimer.</text>
</comment>
<dbReference type="EC" id="2.7.7.68" evidence="5"/>
<evidence type="ECO:0000256" key="5">
    <source>
        <dbReference type="HAMAP-Rule" id="MF_02114"/>
    </source>
</evidence>
<name>A0A832RYD3_9EURY</name>
<dbReference type="PANTHER" id="PTHR40392">
    <property type="entry name" value="2-PHOSPHO-L-LACTATE GUANYLYLTRANSFERASE"/>
    <property type="match status" value="1"/>
</dbReference>
<evidence type="ECO:0000256" key="4">
    <source>
        <dbReference type="ARBA" id="ARBA00023134"/>
    </source>
</evidence>
<keyword evidence="4 5" id="KW-0342">GTP-binding</keyword>
<evidence type="ECO:0000313" key="7">
    <source>
        <dbReference type="Proteomes" id="UP000600363"/>
    </source>
</evidence>
<keyword evidence="1 5" id="KW-0808">Transferase</keyword>
<dbReference type="GO" id="GO:0052645">
    <property type="term" value="P:F420-0 metabolic process"/>
    <property type="evidence" value="ECO:0007669"/>
    <property type="project" value="UniProtKB-UniRule"/>
</dbReference>
<evidence type="ECO:0000256" key="3">
    <source>
        <dbReference type="ARBA" id="ARBA00022741"/>
    </source>
</evidence>
<dbReference type="Gene3D" id="6.10.140.50">
    <property type="match status" value="1"/>
</dbReference>
<dbReference type="InterPro" id="IPR002835">
    <property type="entry name" value="CofC"/>
</dbReference>